<keyword evidence="2" id="KW-1185">Reference proteome</keyword>
<comment type="caution">
    <text evidence="1">The sequence shown here is derived from an EMBL/GenBank/DDBJ whole genome shotgun (WGS) entry which is preliminary data.</text>
</comment>
<dbReference type="EMBL" id="PGFA01000002">
    <property type="protein sequence ID" value="PJJ54421.1"/>
    <property type="molecule type" value="Genomic_DNA"/>
</dbReference>
<gene>
    <name evidence="1" type="ORF">CLV45_2758</name>
</gene>
<evidence type="ECO:0000313" key="2">
    <source>
        <dbReference type="Proteomes" id="UP000228535"/>
    </source>
</evidence>
<dbReference type="RefSeq" id="WP_100337054.1">
    <property type="nucleotide sequence ID" value="NZ_PGFA01000002.1"/>
</dbReference>
<dbReference type="AlphaFoldDB" id="A0A2M9B914"/>
<reference evidence="1 2" key="1">
    <citation type="submission" date="2017-11" db="EMBL/GenBank/DDBJ databases">
        <title>Genomic Encyclopedia of Archaeal and Bacterial Type Strains, Phase II (KMG-II): From Individual Species to Whole Genera.</title>
        <authorList>
            <person name="Goeker M."/>
        </authorList>
    </citation>
    <scope>NUCLEOTIDE SEQUENCE [LARGE SCALE GENOMIC DNA]</scope>
    <source>
        <strain evidence="1 2">DSM 11115</strain>
    </source>
</reference>
<name>A0A2M9B914_9BACT</name>
<evidence type="ECO:0000313" key="1">
    <source>
        <dbReference type="EMBL" id="PJJ54421.1"/>
    </source>
</evidence>
<dbReference type="Proteomes" id="UP000228535">
    <property type="component" value="Unassembled WGS sequence"/>
</dbReference>
<accession>A0A2M9B914</accession>
<sequence>MTSSATNDTAELTSHNAFITAMTPVIPALPAGKNREKQENELRVSTDRRDALLARQNQVGPEVLVEAEAEAGLIDIQVPFIQNFIAKVTAHRATLSAAQYQ</sequence>
<proteinExistence type="predicted"/>
<protein>
    <submittedName>
        <fullName evidence="1">Uncharacterized protein</fullName>
    </submittedName>
</protein>
<organism evidence="1 2">
    <name type="scientific">Hymenobacter chitinivorans DSM 11115</name>
    <dbReference type="NCBI Taxonomy" id="1121954"/>
    <lineage>
        <taxon>Bacteria</taxon>
        <taxon>Pseudomonadati</taxon>
        <taxon>Bacteroidota</taxon>
        <taxon>Cytophagia</taxon>
        <taxon>Cytophagales</taxon>
        <taxon>Hymenobacteraceae</taxon>
        <taxon>Hymenobacter</taxon>
    </lineage>
</organism>
<dbReference type="OrthoDB" id="886834at2"/>